<evidence type="ECO:0000313" key="3">
    <source>
        <dbReference type="Proteomes" id="UP000000374"/>
    </source>
</evidence>
<dbReference type="SUPFAM" id="SSF53335">
    <property type="entry name" value="S-adenosyl-L-methionine-dependent methyltransferases"/>
    <property type="match status" value="1"/>
</dbReference>
<dbReference type="eggNOG" id="COG0827">
    <property type="taxonomic scope" value="Bacteria"/>
</dbReference>
<organism evidence="2 3">
    <name type="scientific">Verminephrobacter eiseniae (strain EF01-2)</name>
    <dbReference type="NCBI Taxonomy" id="391735"/>
    <lineage>
        <taxon>Bacteria</taxon>
        <taxon>Pseudomonadati</taxon>
        <taxon>Pseudomonadota</taxon>
        <taxon>Betaproteobacteria</taxon>
        <taxon>Burkholderiales</taxon>
        <taxon>Comamonadaceae</taxon>
        <taxon>Verminephrobacter</taxon>
    </lineage>
</organism>
<dbReference type="STRING" id="391735.Veis_0523"/>
<dbReference type="EMBL" id="CP000542">
    <property type="protein sequence ID" value="ABM56307.1"/>
    <property type="molecule type" value="Genomic_DNA"/>
</dbReference>
<name>A1WFA0_VEREI</name>
<dbReference type="HOGENOM" id="CLU_1758062_0_0_4"/>
<dbReference type="Gene3D" id="3.40.50.150">
    <property type="entry name" value="Vaccinia Virus protein VP39"/>
    <property type="match status" value="1"/>
</dbReference>
<evidence type="ECO:0000313" key="2">
    <source>
        <dbReference type="EMBL" id="ABM56307.1"/>
    </source>
</evidence>
<dbReference type="KEGG" id="vei:Veis_0523"/>
<dbReference type="RefSeq" id="WP_011808322.1">
    <property type="nucleotide sequence ID" value="NC_008786.1"/>
</dbReference>
<dbReference type="InterPro" id="IPR029063">
    <property type="entry name" value="SAM-dependent_MTases_sf"/>
</dbReference>
<protein>
    <submittedName>
        <fullName evidence="2">Uncharacterized protein</fullName>
    </submittedName>
</protein>
<feature type="region of interest" description="Disordered" evidence="1">
    <location>
        <begin position="1"/>
        <end position="31"/>
    </location>
</feature>
<accession>A1WFA0</accession>
<dbReference type="Proteomes" id="UP000000374">
    <property type="component" value="Chromosome"/>
</dbReference>
<dbReference type="GeneID" id="76463796"/>
<dbReference type="REBASE" id="14488">
    <property type="entry name" value="M.VeiORF523P"/>
</dbReference>
<reference evidence="3" key="1">
    <citation type="submission" date="2006-12" db="EMBL/GenBank/DDBJ databases">
        <title>Complete sequence of chromosome 1 of Verminephrobacter eiseniae EF01-2.</title>
        <authorList>
            <person name="Copeland A."/>
            <person name="Lucas S."/>
            <person name="Lapidus A."/>
            <person name="Barry K."/>
            <person name="Detter J.C."/>
            <person name="Glavina del Rio T."/>
            <person name="Dalin E."/>
            <person name="Tice H."/>
            <person name="Pitluck S."/>
            <person name="Chertkov O."/>
            <person name="Brettin T."/>
            <person name="Bruce D."/>
            <person name="Han C."/>
            <person name="Tapia R."/>
            <person name="Gilna P."/>
            <person name="Schmutz J."/>
            <person name="Larimer F."/>
            <person name="Land M."/>
            <person name="Hauser L."/>
            <person name="Kyrpides N."/>
            <person name="Kim E."/>
            <person name="Stahl D."/>
            <person name="Richardson P."/>
        </authorList>
    </citation>
    <scope>NUCLEOTIDE SEQUENCE [LARGE SCALE GENOMIC DNA]</scope>
    <source>
        <strain evidence="3">EF01-2</strain>
    </source>
</reference>
<keyword evidence="3" id="KW-1185">Reference proteome</keyword>
<gene>
    <name evidence="2" type="ordered locus">Veis_0523</name>
</gene>
<proteinExistence type="predicted"/>
<sequence length="148" mass="15239">MPPGTGMGGSTAAAGAGSAPDNEGVNNATHGTGLRIGQPALEGFCPVLEAVDKLARDSASDERGAIYTRREVVGFMLDLAGYGPGRPLHRLRLLEPSFGAGEFLREVPEAMRARLAKAAKALDLAECNAAACALYGLSPKEADMLAGE</sequence>
<dbReference type="AlphaFoldDB" id="A1WFA0"/>
<evidence type="ECO:0000256" key="1">
    <source>
        <dbReference type="SAM" id="MobiDB-lite"/>
    </source>
</evidence>
<feature type="compositionally biased region" description="Low complexity" evidence="1">
    <location>
        <begin position="10"/>
        <end position="19"/>
    </location>
</feature>